<dbReference type="EMBL" id="BDGI01000186">
    <property type="protein sequence ID" value="GAV30549.1"/>
    <property type="molecule type" value="Genomic_DNA"/>
</dbReference>
<feature type="compositionally biased region" description="Polar residues" evidence="2">
    <location>
        <begin position="19"/>
        <end position="29"/>
    </location>
</feature>
<evidence type="ECO:0000259" key="4">
    <source>
        <dbReference type="Pfam" id="PF06738"/>
    </source>
</evidence>
<feature type="compositionally biased region" description="Polar residues" evidence="2">
    <location>
        <begin position="81"/>
        <end position="95"/>
    </location>
</feature>
<feature type="region of interest" description="Disordered" evidence="2">
    <location>
        <begin position="190"/>
        <end position="290"/>
    </location>
</feature>
<name>A0A1Q2YLZ1_9ASCO</name>
<proteinExistence type="inferred from homology"/>
<feature type="compositionally biased region" description="Polar residues" evidence="2">
    <location>
        <begin position="162"/>
        <end position="173"/>
    </location>
</feature>
<feature type="compositionally biased region" description="Basic and acidic residues" evidence="2">
    <location>
        <begin position="102"/>
        <end position="118"/>
    </location>
</feature>
<evidence type="ECO:0000256" key="1">
    <source>
        <dbReference type="ARBA" id="ARBA00034125"/>
    </source>
</evidence>
<comment type="caution">
    <text evidence="5">The sequence shown here is derived from an EMBL/GenBank/DDBJ whole genome shotgun (WGS) entry which is preliminary data.</text>
</comment>
<keyword evidence="3" id="KW-1133">Transmembrane helix</keyword>
<dbReference type="InterPro" id="IPR051361">
    <property type="entry name" value="ThrE/Ser_Exporter"/>
</dbReference>
<dbReference type="Pfam" id="PF06738">
    <property type="entry name" value="ThrE"/>
    <property type="match status" value="1"/>
</dbReference>
<feature type="compositionally biased region" description="Acidic residues" evidence="2">
    <location>
        <begin position="267"/>
        <end position="276"/>
    </location>
</feature>
<keyword evidence="6" id="KW-1185">Reference proteome</keyword>
<dbReference type="OrthoDB" id="413008at2759"/>
<feature type="transmembrane region" description="Helical" evidence="3">
    <location>
        <begin position="740"/>
        <end position="759"/>
    </location>
</feature>
<evidence type="ECO:0000313" key="5">
    <source>
        <dbReference type="EMBL" id="GAV30549.1"/>
    </source>
</evidence>
<dbReference type="InterPro" id="IPR010619">
    <property type="entry name" value="ThrE-like_N"/>
</dbReference>
<accession>A0A1Q2YLZ1</accession>
<feature type="transmembrane region" description="Helical" evidence="3">
    <location>
        <begin position="765"/>
        <end position="784"/>
    </location>
</feature>
<feature type="transmembrane region" description="Helical" evidence="3">
    <location>
        <begin position="824"/>
        <end position="846"/>
    </location>
</feature>
<keyword evidence="3" id="KW-0472">Membrane</keyword>
<feature type="region of interest" description="Disordered" evidence="2">
    <location>
        <begin position="352"/>
        <end position="393"/>
    </location>
</feature>
<dbReference type="GO" id="GO:0022857">
    <property type="term" value="F:transmembrane transporter activity"/>
    <property type="evidence" value="ECO:0007669"/>
    <property type="project" value="InterPro"/>
</dbReference>
<feature type="transmembrane region" description="Helical" evidence="3">
    <location>
        <begin position="982"/>
        <end position="1002"/>
    </location>
</feature>
<feature type="compositionally biased region" description="Basic and acidic residues" evidence="2">
    <location>
        <begin position="245"/>
        <end position="266"/>
    </location>
</feature>
<dbReference type="PANTHER" id="PTHR31082:SF4">
    <property type="entry name" value="PHEROMONE-REGULATED MEMBRANE PROTEIN 10"/>
    <property type="match status" value="1"/>
</dbReference>
<feature type="transmembrane region" description="Helical" evidence="3">
    <location>
        <begin position="858"/>
        <end position="879"/>
    </location>
</feature>
<dbReference type="PANTHER" id="PTHR31082">
    <property type="entry name" value="PHEROMONE-REGULATED MEMBRANE PROTEIN 10"/>
    <property type="match status" value="1"/>
</dbReference>
<evidence type="ECO:0000313" key="6">
    <source>
        <dbReference type="Proteomes" id="UP000186136"/>
    </source>
</evidence>
<feature type="transmembrane region" description="Helical" evidence="3">
    <location>
        <begin position="952"/>
        <end position="970"/>
    </location>
</feature>
<protein>
    <recommendedName>
        <fullName evidence="4">Threonine/serine exporter-like N-terminal domain-containing protein</fullName>
    </recommendedName>
</protein>
<feature type="transmembrane region" description="Helical" evidence="3">
    <location>
        <begin position="923"/>
        <end position="940"/>
    </location>
</feature>
<evidence type="ECO:0000256" key="3">
    <source>
        <dbReference type="SAM" id="Phobius"/>
    </source>
</evidence>
<feature type="transmembrane region" description="Helical" evidence="3">
    <location>
        <begin position="899"/>
        <end position="916"/>
    </location>
</feature>
<evidence type="ECO:0000256" key="2">
    <source>
        <dbReference type="SAM" id="MobiDB-lite"/>
    </source>
</evidence>
<feature type="compositionally biased region" description="Acidic residues" evidence="2">
    <location>
        <begin position="135"/>
        <end position="148"/>
    </location>
</feature>
<organism evidence="5 6">
    <name type="scientific">Pichia membranifaciens</name>
    <dbReference type="NCBI Taxonomy" id="4926"/>
    <lineage>
        <taxon>Eukaryota</taxon>
        <taxon>Fungi</taxon>
        <taxon>Dikarya</taxon>
        <taxon>Ascomycota</taxon>
        <taxon>Saccharomycotina</taxon>
        <taxon>Pichiomycetes</taxon>
        <taxon>Pichiales</taxon>
        <taxon>Pichiaceae</taxon>
        <taxon>Pichia</taxon>
    </lineage>
</organism>
<gene>
    <name evidence="5" type="ORF">PMKS-004063</name>
</gene>
<dbReference type="AlphaFoldDB" id="A0A1Q2YLZ1"/>
<feature type="compositionally biased region" description="Polar residues" evidence="2">
    <location>
        <begin position="364"/>
        <end position="381"/>
    </location>
</feature>
<sequence>MEDDESDQVLNVPMLPAFNESSNSGNPQYRPSDADDGIPRPRQRVDSGSFDPNAVEQRYSSEISEANRQPTDFSVDESKNIFRTNSNRLLKSTIDQDFDVNFSKDSEMPRGEKIFEIRKQKRMQQKRPVNFQSSSDDDTSTEGDSSEDENLKQYIPNKEASDNLSLKSDNSQHSVKRSIKNFFRKRAFSLGSESVKSNKNEKDETNGENADKTKNNEKPDESYGSYGTDDTKSSSPARKSISVVNEKESDATVRDSDESNNNKKEEGEEGLDGIEDLNEKDVSSLPSSGKGEHFLKNIFNLDGLIGQGGMIPHLNLRYNEKYGHGYDEENPPNFQNEIKEEAQVLVGHMFKNPADELRRRNKLRQNSNEDGTDNADNSIMNNHDVDNTGMTTGSGSTNNYMYVPDRAHLPVDPFDDLQDIHKLSIDVPDNVRSKPRKYRAGIQSALFQLYNTHLLPSSISSTTPSIDGTTLTDQEMNSSTTEINDLNMSLGTQIRKNGLGALRPHEPATVLDAELPEFGTKMEELTEDAETHLDGFSKIHKRASSFQNKLFGPEKLKFHGNSEGRSGLKKKGDVSFALPNFTSKPPSASSYTPYEKQELQGYRNLKKRAKFNKKLTKETAARITVHIADVLERQRFILTLCKAFMLYGAPTHRLEEYMSMTAQVLEIDGSFIYFPGCMLVSFGDLNARTSEMKLVRCAQGLNLGKLDEVHDIYKNVVHDRLGTVEGYELLDEIMNRKPRFNAWWCIFFYSVASVAVAPWSFGGSWIDLPICFGIGGIIGFLQFVVCPKNTLYSSVFEVSSSIIASFIARAIGSINGGNTFCYAAIVQSSLALILPGYIILCGSLELQSRNIVAGSVRMFYAFIYSLMLSFGLTLGAALYGWLDKNATSATSCKSDISPWFYFLFIPLFTMGIALTNQASWSQLPMMSFISGAGYVVSYFSSKHFKEVTELNATLGCFIIGLVSNIYSRLLKSFNKYFTTRGTFMTVSLMLPGIFVQVPSGIASQGSVFTGISTANSLVHSNSSQTASTSNTNSLSFGMVMIQVALGISVGLYLSTILVYPFGKKNTGLFTL</sequence>
<feature type="compositionally biased region" description="Polar residues" evidence="2">
    <location>
        <begin position="58"/>
        <end position="72"/>
    </location>
</feature>
<feature type="compositionally biased region" description="Basic and acidic residues" evidence="2">
    <location>
        <begin position="196"/>
        <end position="221"/>
    </location>
</feature>
<feature type="region of interest" description="Disordered" evidence="2">
    <location>
        <begin position="1"/>
        <end position="178"/>
    </location>
</feature>
<feature type="transmembrane region" description="Helical" evidence="3">
    <location>
        <begin position="670"/>
        <end position="687"/>
    </location>
</feature>
<comment type="similarity">
    <text evidence="1">Belongs to the ThrE exporter (TC 2.A.79) family.</text>
</comment>
<dbReference type="Proteomes" id="UP000186136">
    <property type="component" value="Unassembled WGS sequence"/>
</dbReference>
<reference evidence="5 6" key="1">
    <citation type="submission" date="2016-08" db="EMBL/GenBank/DDBJ databases">
        <title>Whole genome shotgun sequence of Pichia membranifaciens KS47-1.</title>
        <authorList>
            <person name="Konishi M."/>
            <person name="Ishida M."/>
            <person name="Arakawa T."/>
            <person name="Kato Y."/>
            <person name="Horiuchi J."/>
        </authorList>
    </citation>
    <scope>NUCLEOTIDE SEQUENCE [LARGE SCALE GENOMIC DNA]</scope>
    <source>
        <strain evidence="5 6">KS47-1</strain>
    </source>
</reference>
<feature type="transmembrane region" description="Helical" evidence="3">
    <location>
        <begin position="1039"/>
        <end position="1061"/>
    </location>
</feature>
<feature type="domain" description="Threonine/serine exporter-like N-terminal" evidence="4">
    <location>
        <begin position="635"/>
        <end position="878"/>
    </location>
</feature>
<feature type="transmembrane region" description="Helical" evidence="3">
    <location>
        <begin position="791"/>
        <end position="812"/>
    </location>
</feature>
<keyword evidence="3" id="KW-0812">Transmembrane</keyword>